<gene>
    <name evidence="1" type="ORF">J2S64_001744</name>
</gene>
<dbReference type="SUPFAM" id="SSF53254">
    <property type="entry name" value="Phosphoglycerate mutase-like"/>
    <property type="match status" value="1"/>
</dbReference>
<proteinExistence type="predicted"/>
<keyword evidence="1" id="KW-0413">Isomerase</keyword>
<evidence type="ECO:0000313" key="2">
    <source>
        <dbReference type="Proteomes" id="UP001183817"/>
    </source>
</evidence>
<reference evidence="1 2" key="1">
    <citation type="submission" date="2023-07" db="EMBL/GenBank/DDBJ databases">
        <title>Sequencing the genomes of 1000 actinobacteria strains.</title>
        <authorList>
            <person name="Klenk H.-P."/>
        </authorList>
    </citation>
    <scope>NUCLEOTIDE SEQUENCE [LARGE SCALE GENOMIC DNA]</scope>
    <source>
        <strain evidence="1 2">DSM 20167</strain>
    </source>
</reference>
<comment type="caution">
    <text evidence="1">The sequence shown here is derived from an EMBL/GenBank/DDBJ whole genome shotgun (WGS) entry which is preliminary data.</text>
</comment>
<dbReference type="Pfam" id="PF00300">
    <property type="entry name" value="His_Phos_1"/>
    <property type="match status" value="1"/>
</dbReference>
<evidence type="ECO:0000313" key="1">
    <source>
        <dbReference type="EMBL" id="MDR7358053.1"/>
    </source>
</evidence>
<dbReference type="CDD" id="cd07067">
    <property type="entry name" value="HP_PGM_like"/>
    <property type="match status" value="1"/>
</dbReference>
<dbReference type="EMBL" id="JAVDYI010000001">
    <property type="protein sequence ID" value="MDR7358053.1"/>
    <property type="molecule type" value="Genomic_DNA"/>
</dbReference>
<sequence>MKLGFIRHGQTDWNAEGRLQGSSDIPLNEVGRQQARDAVAVLGAGSWDAIVSSPLSRARETAEIIASGLGIELGRSYEELIERDYGQAEGMQDGEWEKLWPNKVGGGIENLDSVVARGLAAIELIAADFPEKNVAVVCHGTIIRYTLSALAGNQFDSILNGSVSLTDNVDGLWMVRSVNGETLGTPLIQ</sequence>
<dbReference type="InterPro" id="IPR050275">
    <property type="entry name" value="PGM_Phosphatase"/>
</dbReference>
<dbReference type="PANTHER" id="PTHR48100">
    <property type="entry name" value="BROAD-SPECIFICITY PHOSPHATASE YOR283W-RELATED"/>
    <property type="match status" value="1"/>
</dbReference>
<accession>A0ABU2BHG0</accession>
<organism evidence="1 2">
    <name type="scientific">Paeniglutamicibacter sulfureus</name>
    <dbReference type="NCBI Taxonomy" id="43666"/>
    <lineage>
        <taxon>Bacteria</taxon>
        <taxon>Bacillati</taxon>
        <taxon>Actinomycetota</taxon>
        <taxon>Actinomycetes</taxon>
        <taxon>Micrococcales</taxon>
        <taxon>Micrococcaceae</taxon>
        <taxon>Paeniglutamicibacter</taxon>
    </lineage>
</organism>
<keyword evidence="2" id="KW-1185">Reference proteome</keyword>
<dbReference type="GO" id="GO:0004619">
    <property type="term" value="F:phosphoglycerate mutase activity"/>
    <property type="evidence" value="ECO:0007669"/>
    <property type="project" value="UniProtKB-EC"/>
</dbReference>
<dbReference type="Proteomes" id="UP001183817">
    <property type="component" value="Unassembled WGS sequence"/>
</dbReference>
<dbReference type="Gene3D" id="3.40.50.1240">
    <property type="entry name" value="Phosphoglycerate mutase-like"/>
    <property type="match status" value="1"/>
</dbReference>
<dbReference type="InterPro" id="IPR029033">
    <property type="entry name" value="His_PPase_superfam"/>
</dbReference>
<name>A0ABU2BHG0_9MICC</name>
<protein>
    <submittedName>
        <fullName evidence="1">Phosphoglycerate mutase</fullName>
        <ecNumber evidence="1">5.4.2.12</ecNumber>
    </submittedName>
</protein>
<dbReference type="RefSeq" id="WP_310289721.1">
    <property type="nucleotide sequence ID" value="NZ_BAAAWO010000001.1"/>
</dbReference>
<dbReference type="EC" id="5.4.2.12" evidence="1"/>
<dbReference type="SMART" id="SM00855">
    <property type="entry name" value="PGAM"/>
    <property type="match status" value="1"/>
</dbReference>
<dbReference type="PANTHER" id="PTHR48100:SF59">
    <property type="entry name" value="ADENOSYLCOBALAMIN_ALPHA-RIBAZOLE PHOSPHATASE"/>
    <property type="match status" value="1"/>
</dbReference>
<dbReference type="InterPro" id="IPR013078">
    <property type="entry name" value="His_Pase_superF_clade-1"/>
</dbReference>